<dbReference type="PANTHER" id="PTHR19444:SF13">
    <property type="entry name" value="PROTEIN UNC-93 HOMOLOG A"/>
    <property type="match status" value="1"/>
</dbReference>
<protein>
    <submittedName>
        <fullName evidence="3">Uncharacterized protein</fullName>
    </submittedName>
</protein>
<name>A0ABP0FI47_CLALP</name>
<dbReference type="InterPro" id="IPR051951">
    <property type="entry name" value="UNC-93_regulatory"/>
</dbReference>
<keyword evidence="4" id="KW-1185">Reference proteome</keyword>
<dbReference type="PANTHER" id="PTHR19444">
    <property type="entry name" value="UNC-93 RELATED"/>
    <property type="match status" value="1"/>
</dbReference>
<comment type="similarity">
    <text evidence="1">Belongs to the unc-93 family.</text>
</comment>
<feature type="transmembrane region" description="Helical" evidence="2">
    <location>
        <begin position="482"/>
        <end position="501"/>
    </location>
</feature>
<feature type="transmembrane region" description="Helical" evidence="2">
    <location>
        <begin position="318"/>
        <end position="343"/>
    </location>
</feature>
<dbReference type="SUPFAM" id="SSF103473">
    <property type="entry name" value="MFS general substrate transporter"/>
    <property type="match status" value="2"/>
</dbReference>
<dbReference type="EMBL" id="CAWYQH010000046">
    <property type="protein sequence ID" value="CAK8678090.1"/>
    <property type="molecule type" value="Genomic_DNA"/>
</dbReference>
<feature type="transmembrane region" description="Helical" evidence="2">
    <location>
        <begin position="363"/>
        <end position="381"/>
    </location>
</feature>
<feature type="transmembrane region" description="Helical" evidence="2">
    <location>
        <begin position="83"/>
        <end position="104"/>
    </location>
</feature>
<sequence length="508" mass="55871">MDEEKKAFYVNARTISTRSNLYKLSITFMLCYAAYAGVLSLQSSMNVEEGLGTTSVMVTFITSSISAVFLVPYMVDFMGSKNTIIFGEFAMLVYIAANFYPSWYTLMPAAIFYGLTESAPWAGTSVYVTILGERRWQKKRCRASPTDKSKESYSYGFYTLFNAFVIGGDLIGSGIQAAVLNAFNNVQNPTSTASNSSLYISSSFAYATTPSGDIKQSSLSECGAKDCPSKYAYNGTDEDLDKYNPNPVGVYVLISLFVAMSITSMAVQFFSLPNLPSNYGKQLLHENNEDTIEMKETNLMEPEMKTSKLFKAQKQLKAIFLHIVSPKHLLMMPFLFYYGVYYGFLVADFTRAYISCTAGVEKVGITIAVLAISGAIASALGTKIIPAIGRRGFIILTGSLNLAVYILSLTWQPTPDNIWITYLIASMHGVTDVMFLSLQQGLIALYFEDRLGIAFGVKNGISNLGIALATGWSTALCVYTKIYVQIGLLGISLICLALLDLKFLRSRK</sequence>
<evidence type="ECO:0000313" key="4">
    <source>
        <dbReference type="Proteomes" id="UP001642483"/>
    </source>
</evidence>
<feature type="transmembrane region" description="Helical" evidence="2">
    <location>
        <begin position="110"/>
        <end position="132"/>
    </location>
</feature>
<proteinExistence type="inferred from homology"/>
<comment type="caution">
    <text evidence="3">The sequence shown here is derived from an EMBL/GenBank/DDBJ whole genome shotgun (WGS) entry which is preliminary data.</text>
</comment>
<evidence type="ECO:0000256" key="2">
    <source>
        <dbReference type="SAM" id="Phobius"/>
    </source>
</evidence>
<feature type="transmembrane region" description="Helical" evidence="2">
    <location>
        <begin position="418"/>
        <end position="438"/>
    </location>
</feature>
<accession>A0ABP0FI47</accession>
<evidence type="ECO:0000313" key="3">
    <source>
        <dbReference type="EMBL" id="CAK8678090.1"/>
    </source>
</evidence>
<feature type="transmembrane region" description="Helical" evidence="2">
    <location>
        <begin position="450"/>
        <end position="470"/>
    </location>
</feature>
<feature type="transmembrane region" description="Helical" evidence="2">
    <location>
        <begin position="393"/>
        <end position="412"/>
    </location>
</feature>
<feature type="transmembrane region" description="Helical" evidence="2">
    <location>
        <begin position="21"/>
        <end position="39"/>
    </location>
</feature>
<reference evidence="3 4" key="1">
    <citation type="submission" date="2024-02" db="EMBL/GenBank/DDBJ databases">
        <authorList>
            <person name="Daric V."/>
            <person name="Darras S."/>
        </authorList>
    </citation>
    <scope>NUCLEOTIDE SEQUENCE [LARGE SCALE GENOMIC DNA]</scope>
</reference>
<feature type="transmembrane region" description="Helical" evidence="2">
    <location>
        <begin position="248"/>
        <end position="272"/>
    </location>
</feature>
<gene>
    <name evidence="3" type="ORF">CVLEPA_LOCUS8047</name>
</gene>
<feature type="transmembrane region" description="Helical" evidence="2">
    <location>
        <begin position="51"/>
        <end position="71"/>
    </location>
</feature>
<evidence type="ECO:0000256" key="1">
    <source>
        <dbReference type="ARBA" id="ARBA00009172"/>
    </source>
</evidence>
<keyword evidence="2" id="KW-0472">Membrane</keyword>
<keyword evidence="2" id="KW-1133">Transmembrane helix</keyword>
<organism evidence="3 4">
    <name type="scientific">Clavelina lepadiformis</name>
    <name type="common">Light-bulb sea squirt</name>
    <name type="synonym">Ascidia lepadiformis</name>
    <dbReference type="NCBI Taxonomy" id="159417"/>
    <lineage>
        <taxon>Eukaryota</taxon>
        <taxon>Metazoa</taxon>
        <taxon>Chordata</taxon>
        <taxon>Tunicata</taxon>
        <taxon>Ascidiacea</taxon>
        <taxon>Aplousobranchia</taxon>
        <taxon>Clavelinidae</taxon>
        <taxon>Clavelina</taxon>
    </lineage>
</organism>
<dbReference type="Proteomes" id="UP001642483">
    <property type="component" value="Unassembled WGS sequence"/>
</dbReference>
<dbReference type="Gene3D" id="1.20.1250.20">
    <property type="entry name" value="MFS general substrate transporter like domains"/>
    <property type="match status" value="2"/>
</dbReference>
<feature type="transmembrane region" description="Helical" evidence="2">
    <location>
        <begin position="153"/>
        <end position="179"/>
    </location>
</feature>
<keyword evidence="2" id="KW-0812">Transmembrane</keyword>
<dbReference type="InterPro" id="IPR036259">
    <property type="entry name" value="MFS_trans_sf"/>
</dbReference>